<dbReference type="Proteomes" id="UP000218731">
    <property type="component" value="Plasmid pKF715A"/>
</dbReference>
<dbReference type="PROSITE" id="PS51257">
    <property type="entry name" value="PROKAR_LIPOPROTEIN"/>
    <property type="match status" value="1"/>
</dbReference>
<evidence type="ECO:0000256" key="1">
    <source>
        <dbReference type="SAM" id="SignalP"/>
    </source>
</evidence>
<sequence>MKKPHIAAAIACLTLLTGCASEPTFHNQASMDDVYDAVHATAQRETVSLLRQGLRARPELGSSEPYYPIRQPDVVAPVWNVPYADKKTGVKHGGSWNYIVVEEAQWAD</sequence>
<accession>A0A1L7NMU8</accession>
<name>A0A1L7NMU8_PSEPU</name>
<geneLocation type="plasmid" evidence="3">
    <name>pkf715a dna</name>
</geneLocation>
<dbReference type="Pfam" id="PF09676">
    <property type="entry name" value="TraV"/>
    <property type="match status" value="1"/>
</dbReference>
<dbReference type="InterPro" id="IPR014118">
    <property type="entry name" value="T4SS_TraV"/>
</dbReference>
<organism evidence="2 3">
    <name type="scientific">Pseudomonas putida</name>
    <name type="common">Arthrobacter siderocapsulatus</name>
    <dbReference type="NCBI Taxonomy" id="303"/>
    <lineage>
        <taxon>Bacteria</taxon>
        <taxon>Pseudomonadati</taxon>
        <taxon>Pseudomonadota</taxon>
        <taxon>Gammaproteobacteria</taxon>
        <taxon>Pseudomonadales</taxon>
        <taxon>Pseudomonadaceae</taxon>
        <taxon>Pseudomonas</taxon>
    </lineage>
</organism>
<gene>
    <name evidence="2" type="ORF">KF715C_pA3000</name>
</gene>
<feature type="chain" id="PRO_5009874016" evidence="1">
    <location>
        <begin position="21"/>
        <end position="108"/>
    </location>
</feature>
<keyword evidence="1" id="KW-0732">Signal</keyword>
<keyword evidence="2" id="KW-0614">Plasmid</keyword>
<dbReference type="EMBL" id="AP015030">
    <property type="protein sequence ID" value="BAW26805.1"/>
    <property type="molecule type" value="Genomic_DNA"/>
</dbReference>
<protein>
    <submittedName>
        <fullName evidence="2">Putative conjugative transfer protein</fullName>
    </submittedName>
</protein>
<dbReference type="RefSeq" id="WP_042919988.1">
    <property type="nucleotide sequence ID" value="NZ_AP015030.1"/>
</dbReference>
<proteinExistence type="predicted"/>
<evidence type="ECO:0000313" key="2">
    <source>
        <dbReference type="EMBL" id="BAW26805.1"/>
    </source>
</evidence>
<reference evidence="2 3" key="1">
    <citation type="submission" date="2015-11" db="EMBL/GenBank/DDBJ databases">
        <title>Complete genome sequencing of a biphenyl-degrading bacterium, Pseudomonas putida KF715 (=NBRC110667).</title>
        <authorList>
            <person name="Suenaga H."/>
            <person name="Fujihara N."/>
            <person name="Watanabe T."/>
            <person name="Hirose J."/>
            <person name="Kimura N."/>
            <person name="Yamazoe A."/>
            <person name="Hosoyama A."/>
            <person name="Shimodaira J."/>
            <person name="Furukawa K."/>
        </authorList>
    </citation>
    <scope>NUCLEOTIDE SEQUENCE [LARGE SCALE GENOMIC DNA]</scope>
    <source>
        <strain evidence="2 3">KF715</strain>
        <plasmid evidence="3">Plasmid pkf715a dna</plasmid>
    </source>
</reference>
<dbReference type="AlphaFoldDB" id="A0A1L7NMU8"/>
<feature type="signal peptide" evidence="1">
    <location>
        <begin position="1"/>
        <end position="20"/>
    </location>
</feature>
<evidence type="ECO:0000313" key="3">
    <source>
        <dbReference type="Proteomes" id="UP000218731"/>
    </source>
</evidence>